<evidence type="ECO:0000313" key="3">
    <source>
        <dbReference type="Proteomes" id="UP000620104"/>
    </source>
</evidence>
<evidence type="ECO:0000313" key="2">
    <source>
        <dbReference type="EMBL" id="GHJ85050.1"/>
    </source>
</evidence>
<dbReference type="InterPro" id="IPR036188">
    <property type="entry name" value="FAD/NAD-bd_sf"/>
</dbReference>
<proteinExistence type="predicted"/>
<dbReference type="AlphaFoldDB" id="A0A8H3TR30"/>
<dbReference type="Pfam" id="PF01593">
    <property type="entry name" value="Amino_oxidase"/>
    <property type="match status" value="1"/>
</dbReference>
<organism evidence="2 3">
    <name type="scientific">Naganishia liquefaciens</name>
    <dbReference type="NCBI Taxonomy" id="104408"/>
    <lineage>
        <taxon>Eukaryota</taxon>
        <taxon>Fungi</taxon>
        <taxon>Dikarya</taxon>
        <taxon>Basidiomycota</taxon>
        <taxon>Agaricomycotina</taxon>
        <taxon>Tremellomycetes</taxon>
        <taxon>Filobasidiales</taxon>
        <taxon>Filobasidiaceae</taxon>
        <taxon>Naganishia</taxon>
    </lineage>
</organism>
<keyword evidence="3" id="KW-1185">Reference proteome</keyword>
<dbReference type="GO" id="GO:0005743">
    <property type="term" value="C:mitochondrial inner membrane"/>
    <property type="evidence" value="ECO:0007669"/>
    <property type="project" value="TreeGrafter"/>
</dbReference>
<feature type="domain" description="Amine oxidase" evidence="1">
    <location>
        <begin position="14"/>
        <end position="563"/>
    </location>
</feature>
<protein>
    <recommendedName>
        <fullName evidence="1">Amine oxidase domain-containing protein</fullName>
    </recommendedName>
</protein>
<reference evidence="2" key="1">
    <citation type="submission" date="2020-07" db="EMBL/GenBank/DDBJ databases">
        <title>Draft Genome Sequence of a Deep-Sea Yeast, Naganishia (Cryptococcus) liquefaciens strain N6.</title>
        <authorList>
            <person name="Han Y.W."/>
            <person name="Kajitani R."/>
            <person name="Morimoto H."/>
            <person name="Parhat M."/>
            <person name="Tsubouchi H."/>
            <person name="Bakenova O."/>
            <person name="Ogata M."/>
            <person name="Argunhan B."/>
            <person name="Aoki R."/>
            <person name="Kajiwara S."/>
            <person name="Itoh T."/>
            <person name="Iwasaki H."/>
        </authorList>
    </citation>
    <scope>NUCLEOTIDE SEQUENCE</scope>
    <source>
        <strain evidence="2">N6</strain>
    </source>
</reference>
<dbReference type="SUPFAM" id="SSF51905">
    <property type="entry name" value="FAD/NAD(P)-binding domain"/>
    <property type="match status" value="1"/>
</dbReference>
<evidence type="ECO:0000259" key="1">
    <source>
        <dbReference type="Pfam" id="PF01593"/>
    </source>
</evidence>
<gene>
    <name evidence="2" type="ORF">NliqN6_1452</name>
</gene>
<dbReference type="Gene3D" id="3.50.50.60">
    <property type="entry name" value="FAD/NAD(P)-binding domain"/>
    <property type="match status" value="1"/>
</dbReference>
<accession>A0A8H3TR30</accession>
<dbReference type="InterPro" id="IPR050464">
    <property type="entry name" value="Zeta_carotene_desat/Oxidored"/>
</dbReference>
<sequence length="597" mass="64060">MPPVHHITILGGGLTGLTTAYRLARLLKTLPPSEHGAHRDTKVTLLEKSGRIGGWVNSRECDVDVQTDGDMKSVRIMLEAGPRSIRPKGSAGAAYMLKLIQDLGLQSEILSVPLDHPSARNRFILSRTSNALVRLPSGITDVLGLGSGSSTITGPDGKPIRATDTVEEGNLRKILRSGILADLWRAKNPPPTVPHDAQGTRDTSIHALVSSTLGPRVGNSLISAMVHGIWAADSRGLSVRSTFPVLWDAMFGRAKAGGGTGSLVWNLVSSGLFAGRRAKTDAEEERAREERDAWASLGALDAERKKWSVYGLKGGLGILTERIQVAAREAGVTIKTGCDVGRVRHTETGKVTISLDGETHETDLVISTLNPSTLDTLLGPDQRLPHLSANPTTSVGLVNIVYPLPSHRIHPDGFGYLIPRAPEDDGLVVSQPSIPNEGGILGVVFDSTTLPSDPTPDAREYVTKLTIMLGGPHWRTKDDIPRDPDALVPLALAHLARVFPTVRDVRPVITRSWIQRECIPTYTPGHGSRLRNLHEHISRGAWADKMIVAGSGYGGVGVNDCVGGAEGVVRALGRQWRGEGEGGDKVVTGLERWEGWE</sequence>
<dbReference type="PANTHER" id="PTHR42923:SF3">
    <property type="entry name" value="PROTOPORPHYRINOGEN OXIDASE"/>
    <property type="match status" value="1"/>
</dbReference>
<comment type="caution">
    <text evidence="2">The sequence shown here is derived from an EMBL/GenBank/DDBJ whole genome shotgun (WGS) entry which is preliminary data.</text>
</comment>
<name>A0A8H3TR30_9TREE</name>
<dbReference type="SUPFAM" id="SSF54373">
    <property type="entry name" value="FAD-linked reductases, C-terminal domain"/>
    <property type="match status" value="1"/>
</dbReference>
<dbReference type="PANTHER" id="PTHR42923">
    <property type="entry name" value="PROTOPORPHYRINOGEN OXIDASE"/>
    <property type="match status" value="1"/>
</dbReference>
<dbReference type="GO" id="GO:0004729">
    <property type="term" value="F:oxygen-dependent protoporphyrinogen oxidase activity"/>
    <property type="evidence" value="ECO:0007669"/>
    <property type="project" value="TreeGrafter"/>
</dbReference>
<dbReference type="EMBL" id="BLZA01000010">
    <property type="protein sequence ID" value="GHJ85050.1"/>
    <property type="molecule type" value="Genomic_DNA"/>
</dbReference>
<dbReference type="OrthoDB" id="438553at2759"/>
<dbReference type="Proteomes" id="UP000620104">
    <property type="component" value="Unassembled WGS sequence"/>
</dbReference>
<dbReference type="InterPro" id="IPR002937">
    <property type="entry name" value="Amino_oxidase"/>
</dbReference>